<dbReference type="Proteomes" id="UP001596484">
    <property type="component" value="Unassembled WGS sequence"/>
</dbReference>
<accession>A0ABW2S192</accession>
<protein>
    <recommendedName>
        <fullName evidence="3">Transposase</fullName>
    </recommendedName>
</protein>
<reference evidence="2" key="1">
    <citation type="journal article" date="2019" name="Int. J. Syst. Evol. Microbiol.">
        <title>The Global Catalogue of Microorganisms (GCM) 10K type strain sequencing project: providing services to taxonomists for standard genome sequencing and annotation.</title>
        <authorList>
            <consortium name="The Broad Institute Genomics Platform"/>
            <consortium name="The Broad Institute Genome Sequencing Center for Infectious Disease"/>
            <person name="Wu L."/>
            <person name="Ma J."/>
        </authorList>
    </citation>
    <scope>NUCLEOTIDE SEQUENCE [LARGE SCALE GENOMIC DNA]</scope>
    <source>
        <strain evidence="2">ICMP 19430</strain>
    </source>
</reference>
<keyword evidence="2" id="KW-1185">Reference proteome</keyword>
<proteinExistence type="predicted"/>
<name>A0ABW2S192_9NOCA</name>
<comment type="caution">
    <text evidence="1">The sequence shown here is derived from an EMBL/GenBank/DDBJ whole genome shotgun (WGS) entry which is preliminary data.</text>
</comment>
<dbReference type="EMBL" id="JBHTCS010000022">
    <property type="protein sequence ID" value="MFC7449880.1"/>
    <property type="molecule type" value="Genomic_DNA"/>
</dbReference>
<evidence type="ECO:0000313" key="2">
    <source>
        <dbReference type="Proteomes" id="UP001596484"/>
    </source>
</evidence>
<evidence type="ECO:0008006" key="3">
    <source>
        <dbReference type="Google" id="ProtNLM"/>
    </source>
</evidence>
<sequence>MSKDKREFVANRLDEIIHEYEADAPAGPGTGAGAPGARTEGPLVIAQRRRAELDTATDERVDEIAAEYPTIAEAWSAT</sequence>
<evidence type="ECO:0000313" key="1">
    <source>
        <dbReference type="EMBL" id="MFC7449880.1"/>
    </source>
</evidence>
<gene>
    <name evidence="1" type="ORF">ACFQS9_18445</name>
</gene>
<dbReference type="RefSeq" id="WP_378407294.1">
    <property type="nucleotide sequence ID" value="NZ_JBHTCS010000022.1"/>
</dbReference>
<organism evidence="1 2">
    <name type="scientific">Rhodococcus daqingensis</name>
    <dbReference type="NCBI Taxonomy" id="2479363"/>
    <lineage>
        <taxon>Bacteria</taxon>
        <taxon>Bacillati</taxon>
        <taxon>Actinomycetota</taxon>
        <taxon>Actinomycetes</taxon>
        <taxon>Mycobacteriales</taxon>
        <taxon>Nocardiaceae</taxon>
        <taxon>Rhodococcus</taxon>
    </lineage>
</organism>